<proteinExistence type="predicted"/>
<dbReference type="InterPro" id="IPR015943">
    <property type="entry name" value="WD40/YVTN_repeat-like_dom_sf"/>
</dbReference>
<sequence>MNRDIPGYYYDGEKRKYFKIEDGKTAPAQAQWSAETVKRRQAEKLQDEAQRASLARHAGRIKRARVLSDALTGGFLVREMGLPLAETPVVCWAQGLREKGDISLWPTSPPSIGAVTLMYIGNRDVRTGLGVAYGVLNSDYLASAYIPRDDDDEINYRDAVAKRGYVNFAAAHEAIHAPQLSSITYHEQSQKILLTSRRPTRKAGIVFFSPRQSDFDDDTPPALLLGETGPIVHVTVPTPSPTDQVVHTCAPGLAASNVTAVVGTDLGLLTLHNDRLRRLTPMNDRPHQKYIPVSGEVNSLDFLTADVVLCAGRSSQIHLVDLRAPWHEWTYLSHSRPAVTHVRSLGDGNQVLAAGPHSTMCIYDIRFAARRVSKVPPPPSSGKSTTNRWDIKPLESRRPRPEDKNGTLPVVTFPGYRNEAHRFGIGLDVQSEYGVVCAAHDDGSVAMYSLRDGSRLRAGLVDKMAAKPGTVIKSLMFQTLPGDTHPSLFVGEGMRIKKYSFGVKTWKRTRGGGGDGWGDCWEE</sequence>
<evidence type="ECO:0000313" key="5">
    <source>
        <dbReference type="Proteomes" id="UP001286456"/>
    </source>
</evidence>
<gene>
    <name evidence="4" type="ORF">B0T19DRAFT_257532</name>
</gene>
<reference evidence="4" key="2">
    <citation type="submission" date="2023-06" db="EMBL/GenBank/DDBJ databases">
        <authorList>
            <consortium name="Lawrence Berkeley National Laboratory"/>
            <person name="Haridas S."/>
            <person name="Hensen N."/>
            <person name="Bonometti L."/>
            <person name="Westerberg I."/>
            <person name="Brannstrom I.O."/>
            <person name="Guillou S."/>
            <person name="Cros-Aarteil S."/>
            <person name="Calhoun S."/>
            <person name="Kuo A."/>
            <person name="Mondo S."/>
            <person name="Pangilinan J."/>
            <person name="Riley R."/>
            <person name="Labutti K."/>
            <person name="Andreopoulos B."/>
            <person name="Lipzen A."/>
            <person name="Chen C."/>
            <person name="Yanf M."/>
            <person name="Daum C."/>
            <person name="Ng V."/>
            <person name="Clum A."/>
            <person name="Steindorff A."/>
            <person name="Ohm R."/>
            <person name="Martin F."/>
            <person name="Silar P."/>
            <person name="Natvig D."/>
            <person name="Lalanne C."/>
            <person name="Gautier V."/>
            <person name="Ament-Velasquez S.L."/>
            <person name="Kruys A."/>
            <person name="Hutchinson M.I."/>
            <person name="Powell A.J."/>
            <person name="Barry K."/>
            <person name="Miller A.N."/>
            <person name="Grigoriev I.V."/>
            <person name="Debuchy R."/>
            <person name="Gladieux P."/>
            <person name="Thoren M.H."/>
            <person name="Johannesson H."/>
        </authorList>
    </citation>
    <scope>NUCLEOTIDE SEQUENCE</scope>
    <source>
        <strain evidence="4">SMH4131-1</strain>
    </source>
</reference>
<reference evidence="4" key="1">
    <citation type="journal article" date="2023" name="Mol. Phylogenet. Evol.">
        <title>Genome-scale phylogeny and comparative genomics of the fungal order Sordariales.</title>
        <authorList>
            <person name="Hensen N."/>
            <person name="Bonometti L."/>
            <person name="Westerberg I."/>
            <person name="Brannstrom I.O."/>
            <person name="Guillou S."/>
            <person name="Cros-Aarteil S."/>
            <person name="Calhoun S."/>
            <person name="Haridas S."/>
            <person name="Kuo A."/>
            <person name="Mondo S."/>
            <person name="Pangilinan J."/>
            <person name="Riley R."/>
            <person name="LaButti K."/>
            <person name="Andreopoulos B."/>
            <person name="Lipzen A."/>
            <person name="Chen C."/>
            <person name="Yan M."/>
            <person name="Daum C."/>
            <person name="Ng V."/>
            <person name="Clum A."/>
            <person name="Steindorff A."/>
            <person name="Ohm R.A."/>
            <person name="Martin F."/>
            <person name="Silar P."/>
            <person name="Natvig D.O."/>
            <person name="Lalanne C."/>
            <person name="Gautier V."/>
            <person name="Ament-Velasquez S.L."/>
            <person name="Kruys A."/>
            <person name="Hutchinson M.I."/>
            <person name="Powell A.J."/>
            <person name="Barry K."/>
            <person name="Miller A.N."/>
            <person name="Grigoriev I.V."/>
            <person name="Debuchy R."/>
            <person name="Gladieux P."/>
            <person name="Hiltunen Thoren M."/>
            <person name="Johannesson H."/>
        </authorList>
    </citation>
    <scope>NUCLEOTIDE SEQUENCE</scope>
    <source>
        <strain evidence="4">SMH4131-1</strain>
    </source>
</reference>
<organism evidence="4 5">
    <name type="scientific">Cercophora scortea</name>
    <dbReference type="NCBI Taxonomy" id="314031"/>
    <lineage>
        <taxon>Eukaryota</taxon>
        <taxon>Fungi</taxon>
        <taxon>Dikarya</taxon>
        <taxon>Ascomycota</taxon>
        <taxon>Pezizomycotina</taxon>
        <taxon>Sordariomycetes</taxon>
        <taxon>Sordariomycetidae</taxon>
        <taxon>Sordariales</taxon>
        <taxon>Lasiosphaeriaceae</taxon>
        <taxon>Cercophora</taxon>
    </lineage>
</organism>
<keyword evidence="1" id="KW-0853">WD repeat</keyword>
<dbReference type="PANTHER" id="PTHR44472">
    <property type="entry name" value="DDB1- AND CUL4-ASSOCIATED FACTOR 4-RELATED"/>
    <property type="match status" value="1"/>
</dbReference>
<feature type="region of interest" description="Disordered" evidence="3">
    <location>
        <begin position="373"/>
        <end position="408"/>
    </location>
</feature>
<evidence type="ECO:0000313" key="4">
    <source>
        <dbReference type="EMBL" id="KAK3321070.1"/>
    </source>
</evidence>
<evidence type="ECO:0000256" key="2">
    <source>
        <dbReference type="ARBA" id="ARBA00022737"/>
    </source>
</evidence>
<dbReference type="AlphaFoldDB" id="A0AAE0I9N8"/>
<evidence type="ECO:0008006" key="6">
    <source>
        <dbReference type="Google" id="ProtNLM"/>
    </source>
</evidence>
<evidence type="ECO:0000256" key="3">
    <source>
        <dbReference type="SAM" id="MobiDB-lite"/>
    </source>
</evidence>
<accession>A0AAE0I9N8</accession>
<dbReference type="GO" id="GO:0080008">
    <property type="term" value="C:Cul4-RING E3 ubiquitin ligase complex"/>
    <property type="evidence" value="ECO:0007669"/>
    <property type="project" value="TreeGrafter"/>
</dbReference>
<dbReference type="SUPFAM" id="SSF50978">
    <property type="entry name" value="WD40 repeat-like"/>
    <property type="match status" value="1"/>
</dbReference>
<keyword evidence="5" id="KW-1185">Reference proteome</keyword>
<dbReference type="InterPro" id="IPR052254">
    <property type="entry name" value="CUL4-DDB1_E3_ligase_receptor"/>
</dbReference>
<dbReference type="PANTHER" id="PTHR44472:SF1">
    <property type="entry name" value="DDB1 AND CUL4 ASSOCIATED FACTOR 4"/>
    <property type="match status" value="1"/>
</dbReference>
<protein>
    <recommendedName>
        <fullName evidence="6">Myocyte-specific enhancer factor 2d</fullName>
    </recommendedName>
</protein>
<dbReference type="InterPro" id="IPR036322">
    <property type="entry name" value="WD40_repeat_dom_sf"/>
</dbReference>
<feature type="compositionally biased region" description="Basic and acidic residues" evidence="3">
    <location>
        <begin position="389"/>
        <end position="405"/>
    </location>
</feature>
<dbReference type="Gene3D" id="2.130.10.10">
    <property type="entry name" value="YVTN repeat-like/Quinoprotein amine dehydrogenase"/>
    <property type="match status" value="1"/>
</dbReference>
<dbReference type="EMBL" id="JAUEPO010000005">
    <property type="protein sequence ID" value="KAK3321070.1"/>
    <property type="molecule type" value="Genomic_DNA"/>
</dbReference>
<name>A0AAE0I9N8_9PEZI</name>
<evidence type="ECO:0000256" key="1">
    <source>
        <dbReference type="ARBA" id="ARBA00022574"/>
    </source>
</evidence>
<comment type="caution">
    <text evidence="4">The sequence shown here is derived from an EMBL/GenBank/DDBJ whole genome shotgun (WGS) entry which is preliminary data.</text>
</comment>
<keyword evidence="2" id="KW-0677">Repeat</keyword>
<dbReference type="Proteomes" id="UP001286456">
    <property type="component" value="Unassembled WGS sequence"/>
</dbReference>